<keyword evidence="1" id="KW-1133">Transmembrane helix</keyword>
<keyword evidence="1" id="KW-0812">Transmembrane</keyword>
<reference evidence="2" key="1">
    <citation type="submission" date="2020-10" db="EMBL/GenBank/DDBJ databases">
        <authorList>
            <person name="Gilroy R."/>
        </authorList>
    </citation>
    <scope>NUCLEOTIDE SEQUENCE</scope>
    <source>
        <strain evidence="2">E3-2379</strain>
    </source>
</reference>
<dbReference type="InterPro" id="IPR010380">
    <property type="entry name" value="DUF975"/>
</dbReference>
<feature type="transmembrane region" description="Helical" evidence="1">
    <location>
        <begin position="6"/>
        <end position="26"/>
    </location>
</feature>
<evidence type="ECO:0000313" key="2">
    <source>
        <dbReference type="EMBL" id="MBO8462945.1"/>
    </source>
</evidence>
<evidence type="ECO:0000256" key="1">
    <source>
        <dbReference type="SAM" id="Phobius"/>
    </source>
</evidence>
<gene>
    <name evidence="2" type="ORF">IAC13_03315</name>
</gene>
<keyword evidence="1" id="KW-0472">Membrane</keyword>
<dbReference type="EMBL" id="JADIML010000092">
    <property type="protein sequence ID" value="MBO8462945.1"/>
    <property type="molecule type" value="Genomic_DNA"/>
</dbReference>
<dbReference type="PANTHER" id="PTHR40076:SF1">
    <property type="entry name" value="MEMBRANE PROTEIN"/>
    <property type="match status" value="1"/>
</dbReference>
<organism evidence="2 3">
    <name type="scientific">Candidatus Scybalomonas excrementavium</name>
    <dbReference type="NCBI Taxonomy" id="2840943"/>
    <lineage>
        <taxon>Bacteria</taxon>
        <taxon>Bacillati</taxon>
        <taxon>Bacillota</taxon>
        <taxon>Clostridia</taxon>
        <taxon>Lachnospirales</taxon>
        <taxon>Lachnospiraceae</taxon>
        <taxon>Lachnospiraceae incertae sedis</taxon>
        <taxon>Candidatus Scybalomonas</taxon>
    </lineage>
</organism>
<protein>
    <submittedName>
        <fullName evidence="2">DUF975 family protein</fullName>
    </submittedName>
</protein>
<dbReference type="Proteomes" id="UP000823618">
    <property type="component" value="Unassembled WGS sequence"/>
</dbReference>
<proteinExistence type="predicted"/>
<sequence length="157" mass="18590">MIGSVLGIIYRFFIVNVVEVGLYSFFLKNREKETNINDMVSPFQKEYLHIVKIRFLQNLYIWLWSLLFIIPGIIKRYEYYFIPYLLAENPQLTEQEAFHLSKTMTDGEKMNLFIFDLSFLGWLILGSFLGGIGQLFVQPYIYAGRSEVYVCLKERKL</sequence>
<reference evidence="2" key="2">
    <citation type="journal article" date="2021" name="PeerJ">
        <title>Extensive microbial diversity within the chicken gut microbiome revealed by metagenomics and culture.</title>
        <authorList>
            <person name="Gilroy R."/>
            <person name="Ravi A."/>
            <person name="Getino M."/>
            <person name="Pursley I."/>
            <person name="Horton D.L."/>
            <person name="Alikhan N.F."/>
            <person name="Baker D."/>
            <person name="Gharbi K."/>
            <person name="Hall N."/>
            <person name="Watson M."/>
            <person name="Adriaenssens E.M."/>
            <person name="Foster-Nyarko E."/>
            <person name="Jarju S."/>
            <person name="Secka A."/>
            <person name="Antonio M."/>
            <person name="Oren A."/>
            <person name="Chaudhuri R.R."/>
            <person name="La Ragione R."/>
            <person name="Hildebrand F."/>
            <person name="Pallen M.J."/>
        </authorList>
    </citation>
    <scope>NUCLEOTIDE SEQUENCE</scope>
    <source>
        <strain evidence="2">E3-2379</strain>
    </source>
</reference>
<accession>A0A9D9HZ76</accession>
<evidence type="ECO:0000313" key="3">
    <source>
        <dbReference type="Proteomes" id="UP000823618"/>
    </source>
</evidence>
<name>A0A9D9HZ76_9FIRM</name>
<dbReference type="AlphaFoldDB" id="A0A9D9HZ76"/>
<feature type="transmembrane region" description="Helical" evidence="1">
    <location>
        <begin position="55"/>
        <end position="74"/>
    </location>
</feature>
<feature type="transmembrane region" description="Helical" evidence="1">
    <location>
        <begin position="112"/>
        <end position="137"/>
    </location>
</feature>
<dbReference type="PANTHER" id="PTHR40076">
    <property type="entry name" value="MEMBRANE PROTEIN-RELATED"/>
    <property type="match status" value="1"/>
</dbReference>
<comment type="caution">
    <text evidence="2">The sequence shown here is derived from an EMBL/GenBank/DDBJ whole genome shotgun (WGS) entry which is preliminary data.</text>
</comment>
<dbReference type="Pfam" id="PF06161">
    <property type="entry name" value="DUF975"/>
    <property type="match status" value="1"/>
</dbReference>